<evidence type="ECO:0000256" key="6">
    <source>
        <dbReference type="ARBA" id="ARBA00023054"/>
    </source>
</evidence>
<feature type="coiled-coil region" evidence="10">
    <location>
        <begin position="151"/>
        <end position="178"/>
    </location>
</feature>
<name>A0A663N829_ATHCN</name>
<feature type="region of interest" description="Disordered" evidence="11">
    <location>
        <begin position="804"/>
        <end position="827"/>
    </location>
</feature>
<dbReference type="Gene3D" id="1.20.5.2440">
    <property type="match status" value="1"/>
</dbReference>
<dbReference type="RefSeq" id="XP_026722918.1">
    <property type="nucleotide sequence ID" value="XM_026867117.1"/>
</dbReference>
<dbReference type="Gene3D" id="1.20.5.340">
    <property type="match status" value="1"/>
</dbReference>
<dbReference type="GO" id="GO:0048167">
    <property type="term" value="P:regulation of synaptic plasticity"/>
    <property type="evidence" value="ECO:0007669"/>
    <property type="project" value="TreeGrafter"/>
</dbReference>
<evidence type="ECO:0000259" key="12">
    <source>
        <dbReference type="PROSITE" id="PS51511"/>
    </source>
</evidence>
<keyword evidence="3" id="KW-0963">Cytoplasm</keyword>
<dbReference type="PANTHER" id="PTHR18861:SF1">
    <property type="entry name" value="ELKS_RAB6-INTERACTING_CAST FAMILY MEMBER 1"/>
    <property type="match status" value="1"/>
</dbReference>
<dbReference type="AlphaFoldDB" id="A0A663N829"/>
<dbReference type="InterPro" id="IPR019018">
    <property type="entry name" value="Rab-bd_FIP-RBD"/>
</dbReference>
<dbReference type="GeneID" id="113490562"/>
<evidence type="ECO:0000256" key="3">
    <source>
        <dbReference type="ARBA" id="ARBA00022490"/>
    </source>
</evidence>
<evidence type="ECO:0000256" key="1">
    <source>
        <dbReference type="ARBA" id="ARBA00004245"/>
    </source>
</evidence>
<dbReference type="InterPro" id="IPR037245">
    <property type="entry name" value="FIP-RBD_C_sf"/>
</dbReference>
<keyword evidence="7" id="KW-0206">Cytoskeleton</keyword>
<feature type="compositionally biased region" description="Low complexity" evidence="11">
    <location>
        <begin position="17"/>
        <end position="28"/>
    </location>
</feature>
<keyword evidence="2" id="KW-0813">Transport</keyword>
<dbReference type="PROSITE" id="PS51511">
    <property type="entry name" value="FIP_RBD"/>
    <property type="match status" value="1"/>
</dbReference>
<evidence type="ECO:0000256" key="8">
    <source>
        <dbReference type="ARBA" id="ARBA00023273"/>
    </source>
</evidence>
<evidence type="ECO:0000256" key="7">
    <source>
        <dbReference type="ARBA" id="ARBA00023212"/>
    </source>
</evidence>
<dbReference type="GO" id="GO:0098882">
    <property type="term" value="F:structural constituent of presynaptic active zone"/>
    <property type="evidence" value="ECO:0007669"/>
    <property type="project" value="TreeGrafter"/>
</dbReference>
<reference evidence="13" key="1">
    <citation type="submission" date="2025-08" db="UniProtKB">
        <authorList>
            <consortium name="Ensembl"/>
        </authorList>
    </citation>
    <scope>IDENTIFICATION</scope>
</reference>
<feature type="region of interest" description="Disordered" evidence="11">
    <location>
        <begin position="1"/>
        <end position="54"/>
    </location>
</feature>
<gene>
    <name evidence="13" type="primary">ERC1</name>
</gene>
<evidence type="ECO:0000256" key="2">
    <source>
        <dbReference type="ARBA" id="ARBA00022448"/>
    </source>
</evidence>
<reference evidence="13" key="2">
    <citation type="submission" date="2025-09" db="UniProtKB">
        <authorList>
            <consortium name="Ensembl"/>
        </authorList>
    </citation>
    <scope>IDENTIFICATION</scope>
</reference>
<dbReference type="Ensembl" id="ENSACUT00000021229.1">
    <property type="protein sequence ID" value="ENSACUP00000019906.1"/>
    <property type="gene ID" value="ENSACUG00000013303.1"/>
</dbReference>
<evidence type="ECO:0000313" key="13">
    <source>
        <dbReference type="Ensembl" id="ENSACUP00000019906.1"/>
    </source>
</evidence>
<proteinExistence type="predicted"/>
<evidence type="ECO:0000256" key="5">
    <source>
        <dbReference type="ARBA" id="ARBA00023018"/>
    </source>
</evidence>
<organism evidence="13 14">
    <name type="scientific">Athene cunicularia</name>
    <name type="common">Burrowing owl</name>
    <name type="synonym">Speotyto cunicularia</name>
    <dbReference type="NCBI Taxonomy" id="194338"/>
    <lineage>
        <taxon>Eukaryota</taxon>
        <taxon>Metazoa</taxon>
        <taxon>Chordata</taxon>
        <taxon>Craniata</taxon>
        <taxon>Vertebrata</taxon>
        <taxon>Euteleostomi</taxon>
        <taxon>Archelosauria</taxon>
        <taxon>Archosauria</taxon>
        <taxon>Dinosauria</taxon>
        <taxon>Saurischia</taxon>
        <taxon>Theropoda</taxon>
        <taxon>Coelurosauria</taxon>
        <taxon>Aves</taxon>
        <taxon>Neognathae</taxon>
        <taxon>Neoaves</taxon>
        <taxon>Telluraves</taxon>
        <taxon>Strigiformes</taxon>
        <taxon>Strigidae</taxon>
        <taxon>Athene</taxon>
    </lineage>
</organism>
<comment type="subcellular location">
    <subcellularLocation>
        <location evidence="1">Cytoplasm</location>
        <location evidence="1">Cytoskeleton</location>
    </subcellularLocation>
    <subcellularLocation>
        <location evidence="9">Presynapse</location>
    </subcellularLocation>
</comment>
<feature type="compositionally biased region" description="Gly residues" evidence="11">
    <location>
        <begin position="40"/>
        <end position="51"/>
    </location>
</feature>
<keyword evidence="14" id="KW-1185">Reference proteome</keyword>
<feature type="compositionally biased region" description="Basic and acidic residues" evidence="11">
    <location>
        <begin position="804"/>
        <end position="824"/>
    </location>
</feature>
<dbReference type="SUPFAM" id="SSF144270">
    <property type="entry name" value="Eferin C-derminal domain-like"/>
    <property type="match status" value="1"/>
</dbReference>
<dbReference type="InterPro" id="IPR019323">
    <property type="entry name" value="ELKS/CAST"/>
</dbReference>
<evidence type="ECO:0000313" key="14">
    <source>
        <dbReference type="Proteomes" id="UP000472269"/>
    </source>
</evidence>
<dbReference type="Proteomes" id="UP000472269">
    <property type="component" value="Unplaced"/>
</dbReference>
<dbReference type="GO" id="GO:0007274">
    <property type="term" value="P:neuromuscular synaptic transmission"/>
    <property type="evidence" value="ECO:0007669"/>
    <property type="project" value="TreeGrafter"/>
</dbReference>
<dbReference type="Pfam" id="PF09457">
    <property type="entry name" value="RBD-FIP"/>
    <property type="match status" value="1"/>
</dbReference>
<evidence type="ECO:0000256" key="10">
    <source>
        <dbReference type="SAM" id="Coils"/>
    </source>
</evidence>
<evidence type="ECO:0000256" key="9">
    <source>
        <dbReference type="ARBA" id="ARBA00034106"/>
    </source>
</evidence>
<dbReference type="GO" id="GO:0048788">
    <property type="term" value="C:cytoskeleton of presynaptic active zone"/>
    <property type="evidence" value="ECO:0007669"/>
    <property type="project" value="TreeGrafter"/>
</dbReference>
<dbReference type="Gene3D" id="1.10.287.1490">
    <property type="match status" value="1"/>
</dbReference>
<dbReference type="CTD" id="23085"/>
<keyword evidence="4" id="KW-0597">Phosphoprotein</keyword>
<evidence type="ECO:0000256" key="11">
    <source>
        <dbReference type="SAM" id="MobiDB-lite"/>
    </source>
</evidence>
<keyword evidence="6 10" id="KW-0175">Coiled coil</keyword>
<dbReference type="SUPFAM" id="SSF57997">
    <property type="entry name" value="Tropomyosin"/>
    <property type="match status" value="1"/>
</dbReference>
<feature type="domain" description="FIP-RBD" evidence="12">
    <location>
        <begin position="1007"/>
        <end position="1069"/>
    </location>
</feature>
<keyword evidence="5" id="KW-0770">Synapse</keyword>
<sequence length="1077" mass="123498">MYGSARSVGKVEPSNQSPGRSPRLPRSPRLGHRRTNSTGGSSGSSTGGGSGKTLSMENIQSLNAAYATSGPMYLSDHENVGADTPKSTMTLGRSGGRLPYGVRMTAMGSSPNIASSGVASDTIAFGEHHLPPVSMASTVPHSLRQARDNTIMDLQTQLKEVLRENDLLRKDVEVKESKLSSSMNSIKTFWSPELKKERALRKDEASKITIWKEQYRVLQEENQHMQMTVQALQDELRIQRDLNQLFQQDSSTRTSEPFVAELTEENFQRLHAEHERQAKELFLLRKTLEEMELRIETQKQTLNARDESIKKLLEMLQSKGLSAKATEEDHERTRRLAEAEMHVHHLESLLEQKEKENNMLREEIHRRFENAPDTAKTKALQTVIEMKDSKISSMERGLRDLEEEIQMLKSNGALSTEEREEEMKQMEVYRSHSKFMKNKVEQLKEELSAKEAQGEDLKKRVAGLQAEIGQVKQELSRKDTELLALQTKLETLTNQFSDSKQHIEVLKESLTAKEQRAAILQTEVDALRLRLEEKETMLNKKTKQIQEMAEEKGTQAGEIHDLKDMLEVKERKVNVLQKKIENLQEQLRDKEKQMSSLKDRVKSLQADTTNTDTALTTLEEALAEKERTIERLKEQRDRDEREKQEEIDNYKKDIKDLKEKVSILQGDLTEKESSLLDLKEHASSLASSGLKKDSRLKTLEIALEQKKEECLKMETQLKKAHEATLEARASPDLSDCIQQLEREVTRYREESSKAQAEVDRLLEILKEMENEKNDKDKKIAELESLTSRQVKDQNKKVANLKHKEQVEKKKSAQMLEEARRREDNLNDSSQQLQVEELMMAMEKVKQELESMKAKLSSTQQSLAEKETHLTNLRAERRKHLEEVLEMKQEALLAAISEKDANIALLELSSSKKKTQDEVAALKREKDRLVQQLKQQTQNRMKLMADNYEDDHLKSSSHSNQTNHKPSPDQVIQPLLELDQNRSKLKLYIGHLTALCHDRDPLILRGLTPPASYHLDDDRAAWEKELQKMTQEQLHDELEKGEKESAELQEFANAILQQIADHCPDILEQVVNALEESS</sequence>
<keyword evidence="8" id="KW-0966">Cell projection</keyword>
<protein>
    <submittedName>
        <fullName evidence="13">ELKS/RAB6-interacting/CAST family member 1</fullName>
    </submittedName>
</protein>
<dbReference type="GO" id="GO:0030424">
    <property type="term" value="C:axon"/>
    <property type="evidence" value="ECO:0007669"/>
    <property type="project" value="UniProtKB-SubCell"/>
</dbReference>
<accession>A0A663N829</accession>
<dbReference type="PANTHER" id="PTHR18861">
    <property type="entry name" value="ELKS/RAB6-INTERACTING/CAST PROTEIN"/>
    <property type="match status" value="1"/>
</dbReference>
<dbReference type="Pfam" id="PF10174">
    <property type="entry name" value="Cast"/>
    <property type="match status" value="2"/>
</dbReference>
<evidence type="ECO:0000256" key="4">
    <source>
        <dbReference type="ARBA" id="ARBA00022553"/>
    </source>
</evidence>